<comment type="caution">
    <text evidence="7">The sequence shown here is derived from an EMBL/GenBank/DDBJ whole genome shotgun (WGS) entry which is preliminary data.</text>
</comment>
<dbReference type="EMBL" id="BAAAZO010000002">
    <property type="protein sequence ID" value="GAA3598012.1"/>
    <property type="molecule type" value="Genomic_DNA"/>
</dbReference>
<keyword evidence="2 5" id="KW-0274">FAD</keyword>
<dbReference type="PRINTS" id="PR00420">
    <property type="entry name" value="RNGMNOXGNASE"/>
</dbReference>
<keyword evidence="1 5" id="KW-0285">Flavoprotein</keyword>
<feature type="binding site" evidence="5">
    <location>
        <position position="40"/>
    </location>
    <ligand>
        <name>NADPH</name>
        <dbReference type="ChEBI" id="CHEBI:57783"/>
    </ligand>
</feature>
<comment type="subunit">
    <text evidence="5">Monomer.</text>
</comment>
<keyword evidence="4 5" id="KW-0503">Monooxygenase</keyword>
<dbReference type="Proteomes" id="UP001501074">
    <property type="component" value="Unassembled WGS sequence"/>
</dbReference>
<evidence type="ECO:0000256" key="2">
    <source>
        <dbReference type="ARBA" id="ARBA00022827"/>
    </source>
</evidence>
<gene>
    <name evidence="7" type="ORF">GCM10022223_11520</name>
</gene>
<accession>A0ABP6Z4R4</accession>
<feature type="binding site" evidence="5">
    <location>
        <position position="47"/>
    </location>
    <ligand>
        <name>FAD</name>
        <dbReference type="ChEBI" id="CHEBI:57692"/>
    </ligand>
</feature>
<keyword evidence="3 5" id="KW-0560">Oxidoreductase</keyword>
<keyword evidence="5" id="KW-0547">Nucleotide-binding</keyword>
<dbReference type="InterPro" id="IPR043683">
    <property type="entry name" value="TetX_monooxygenase"/>
</dbReference>
<dbReference type="RefSeq" id="WP_231485904.1">
    <property type="nucleotide sequence ID" value="NZ_BAAAZO010000002.1"/>
</dbReference>
<protein>
    <recommendedName>
        <fullName evidence="5">Flavin-dependent monooxygenase</fullName>
    </recommendedName>
    <alternativeName>
        <fullName evidence="5">TetX monooxygenase</fullName>
        <shortName evidence="5">TetX</shortName>
        <ecNumber evidence="5">1.14.13.-</ecNumber>
    </alternativeName>
</protein>
<evidence type="ECO:0000313" key="7">
    <source>
        <dbReference type="EMBL" id="GAA3598012.1"/>
    </source>
</evidence>
<keyword evidence="5" id="KW-0963">Cytoplasm</keyword>
<keyword evidence="5" id="KW-0521">NADP</keyword>
<dbReference type="InterPro" id="IPR002938">
    <property type="entry name" value="FAD-bd"/>
</dbReference>
<sequence length="377" mass="39989">MGNPVTIIGAGLGGLTLARVLHVHGIPVAVYEADASAGARTQGGQLDIHEHNGQVALRAAGLFEEFRAIIHEGAEASRVLAPDGRVLLDEPDDGTGSRPEVLRGDLRRILLDALPEGAVRWGHKVTGVRSLGEGRHQVDFAGQPSVTTGLLVGADGAWSRVRPLLSDAVPRYTGFSFVETYLYDADTRHPATARAVGDGALIAVVPGKGIQAHREKGGTLHTYVALSRTQDWFADIDFADAAATTQRIAAEFEGWAPELTALITDGETAPVLRPIHALPIGHRWERIPGVTLLGDAAHLSFPNGEGANLAMYDGSELGRAIAGHPDDVEAALATYEQSLFPRSEHEAAEGHRDFDLIFGDTAPHGLIALFTGQQQPA</sequence>
<dbReference type="PANTHER" id="PTHR46972:SF1">
    <property type="entry name" value="FAD DEPENDENT OXIDOREDUCTASE DOMAIN-CONTAINING PROTEIN"/>
    <property type="match status" value="1"/>
</dbReference>
<feature type="domain" description="FAD-binding" evidence="6">
    <location>
        <begin position="4"/>
        <end position="338"/>
    </location>
</feature>
<dbReference type="PANTHER" id="PTHR46972">
    <property type="entry name" value="MONOOXYGENASE ASQM-RELATED"/>
    <property type="match status" value="1"/>
</dbReference>
<comment type="cofactor">
    <cofactor evidence="5">
        <name>FAD</name>
        <dbReference type="ChEBI" id="CHEBI:57692"/>
    </cofactor>
</comment>
<dbReference type="HAMAP" id="MF_00845">
    <property type="entry name" value="TetX_monooxygenase"/>
    <property type="match status" value="1"/>
</dbReference>
<dbReference type="InterPro" id="IPR036188">
    <property type="entry name" value="FAD/NAD-bd_sf"/>
</dbReference>
<keyword evidence="8" id="KW-1185">Reference proteome</keyword>
<evidence type="ECO:0000256" key="1">
    <source>
        <dbReference type="ARBA" id="ARBA00022630"/>
    </source>
</evidence>
<dbReference type="Pfam" id="PF01494">
    <property type="entry name" value="FAD_binding_3"/>
    <property type="match status" value="1"/>
</dbReference>
<evidence type="ECO:0000256" key="5">
    <source>
        <dbReference type="HAMAP-Rule" id="MF_00845"/>
    </source>
</evidence>
<feature type="binding site" evidence="5">
    <location>
        <position position="103"/>
    </location>
    <ligand>
        <name>FAD</name>
        <dbReference type="ChEBI" id="CHEBI:57692"/>
    </ligand>
</feature>
<comment type="catalytic activity">
    <reaction evidence="5">
        <text>a tetracycline + NADPH + O2 + H(+) = an 11a-hydroxytetracycline + NADP(+) + H2O</text>
        <dbReference type="Rhea" id="RHEA:61444"/>
        <dbReference type="ChEBI" id="CHEBI:15377"/>
        <dbReference type="ChEBI" id="CHEBI:15378"/>
        <dbReference type="ChEBI" id="CHEBI:15379"/>
        <dbReference type="ChEBI" id="CHEBI:57783"/>
        <dbReference type="ChEBI" id="CHEBI:58349"/>
        <dbReference type="ChEBI" id="CHEBI:144644"/>
        <dbReference type="ChEBI" id="CHEBI:144645"/>
    </reaction>
</comment>
<dbReference type="SUPFAM" id="SSF51905">
    <property type="entry name" value="FAD/NAD(P)-binding domain"/>
    <property type="match status" value="1"/>
</dbReference>
<name>A0ABP6Z4R4_9ACTN</name>
<evidence type="ECO:0000259" key="6">
    <source>
        <dbReference type="Pfam" id="PF01494"/>
    </source>
</evidence>
<comment type="function">
    <text evidence="5">An FAD-requiring monooxygenase active on some tetracycline antibiotic derivatives, which leads to their inactivation. Hydroxylates carbon 11a of tetracycline and some analogs.</text>
</comment>
<dbReference type="Gene3D" id="3.50.50.60">
    <property type="entry name" value="FAD/NAD(P)-binding domain"/>
    <property type="match status" value="1"/>
</dbReference>
<feature type="binding site" evidence="5">
    <location>
        <position position="295"/>
    </location>
    <ligand>
        <name>FAD</name>
        <dbReference type="ChEBI" id="CHEBI:57692"/>
    </ligand>
</feature>
<evidence type="ECO:0000256" key="3">
    <source>
        <dbReference type="ARBA" id="ARBA00023002"/>
    </source>
</evidence>
<comment type="similarity">
    <text evidence="5">Belongs to the aromatic-ring hydroxylase family. TetX subfamily.</text>
</comment>
<comment type="subcellular location">
    <subcellularLocation>
        <location evidence="5">Cytoplasm</location>
    </subcellularLocation>
</comment>
<organism evidence="7 8">
    <name type="scientific">Kineosporia mesophila</name>
    <dbReference type="NCBI Taxonomy" id="566012"/>
    <lineage>
        <taxon>Bacteria</taxon>
        <taxon>Bacillati</taxon>
        <taxon>Actinomycetota</taxon>
        <taxon>Actinomycetes</taxon>
        <taxon>Kineosporiales</taxon>
        <taxon>Kineosporiaceae</taxon>
        <taxon>Kineosporia</taxon>
    </lineage>
</organism>
<evidence type="ECO:0000313" key="8">
    <source>
        <dbReference type="Proteomes" id="UP001501074"/>
    </source>
</evidence>
<dbReference type="EC" id="1.14.13.-" evidence="5"/>
<reference evidence="8" key="1">
    <citation type="journal article" date="2019" name="Int. J. Syst. Evol. Microbiol.">
        <title>The Global Catalogue of Microorganisms (GCM) 10K type strain sequencing project: providing services to taxonomists for standard genome sequencing and annotation.</title>
        <authorList>
            <consortium name="The Broad Institute Genomics Platform"/>
            <consortium name="The Broad Institute Genome Sequencing Center for Infectious Disease"/>
            <person name="Wu L."/>
            <person name="Ma J."/>
        </authorList>
    </citation>
    <scope>NUCLEOTIDE SEQUENCE [LARGE SCALE GENOMIC DNA]</scope>
    <source>
        <strain evidence="8">JCM 16902</strain>
    </source>
</reference>
<evidence type="ECO:0000256" key="4">
    <source>
        <dbReference type="ARBA" id="ARBA00023033"/>
    </source>
</evidence>
<comment type="domain">
    <text evidence="5">Consists of an N-terminal FAD-binding domain with a Rossman fold and a C-terminal substrate-binding domain.</text>
</comment>
<proteinExistence type="inferred from homology"/>